<accession>A0A9X2K936</accession>
<evidence type="ECO:0000313" key="1">
    <source>
        <dbReference type="EMBL" id="MCP2365317.1"/>
    </source>
</evidence>
<dbReference type="AlphaFoldDB" id="A0A9X2K936"/>
<evidence type="ECO:0000313" key="2">
    <source>
        <dbReference type="Proteomes" id="UP001139648"/>
    </source>
</evidence>
<comment type="caution">
    <text evidence="1">The sequence shown here is derived from an EMBL/GenBank/DDBJ whole genome shotgun (WGS) entry which is preliminary data.</text>
</comment>
<name>A0A9X2K936_9ACTN</name>
<gene>
    <name evidence="1" type="ORF">HD597_012337</name>
</gene>
<dbReference type="Proteomes" id="UP001139648">
    <property type="component" value="Unassembled WGS sequence"/>
</dbReference>
<dbReference type="EMBL" id="JAMZEB010000002">
    <property type="protein sequence ID" value="MCP2365317.1"/>
    <property type="molecule type" value="Genomic_DNA"/>
</dbReference>
<keyword evidence="2" id="KW-1185">Reference proteome</keyword>
<reference evidence="1" key="1">
    <citation type="submission" date="2022-06" db="EMBL/GenBank/DDBJ databases">
        <title>Sequencing the genomes of 1000 actinobacteria strains.</title>
        <authorList>
            <person name="Klenk H.-P."/>
        </authorList>
    </citation>
    <scope>NUCLEOTIDE SEQUENCE</scope>
    <source>
        <strain evidence="1">DSM 46694</strain>
    </source>
</reference>
<sequence>MDDTGERLMVSYDVIHGDTARRGEPGPEVEDLIDIAEGGGRDTSQGEVPVLRDGYGQERCDLEQFLERSFAGCAVVLATCSGIRAPAGQITLVETSHE</sequence>
<proteinExistence type="predicted"/>
<organism evidence="1 2">
    <name type="scientific">Nonomuraea thailandensis</name>
    <dbReference type="NCBI Taxonomy" id="1188745"/>
    <lineage>
        <taxon>Bacteria</taxon>
        <taxon>Bacillati</taxon>
        <taxon>Actinomycetota</taxon>
        <taxon>Actinomycetes</taxon>
        <taxon>Streptosporangiales</taxon>
        <taxon>Streptosporangiaceae</taxon>
        <taxon>Nonomuraea</taxon>
    </lineage>
</organism>
<protein>
    <submittedName>
        <fullName evidence="1">Uncharacterized protein</fullName>
    </submittedName>
</protein>